<sequence>MSSPLLKDVFDIPVSTGAEDYVLRLTDATSGAGVGEAIHEYVVTPSLAQAFNDAFGQVDQALSTGRNTGAFLAGSFGSGKSHFMAVLHALLRHDPEARGIRELHDVLAQRDPMLQGKRFFPLAVHFLDGRSMEQVIFDGYVNQVRELHPDAPLPAVFATDTLLEDAENLRRRMGDRVFLAGLNGEDGEGGPQAPSGETDIWGGLLGSNTWTLERYQRSLAAAPGSQDRQDLVSALQSQYFPNYHRMGEHVSMDEGLRAISTHAQQLGYDAVVMFLDELVLWLAFQMNDAGAFGRESQKITKLIEGNYGRLPVPLVSFIARQMDMKRWFADRGADGNKQQAMDDSFRHQEGRFAVIELGDDNLAHVAARRLLQPKDEQARKAIEDAFAGIDRSEGVWDVLLDGMNTDQTNRGASAEAFRLTYPFSPALVSTLRHLSAVMQRDRTALKVMQQMLVDRRDTMTIDEVIPVGDVYDYVVAEREGSVLDPRRAALFRAADTLYAEKLKPALMSALGVAEADLEDGDSDRARKFRMDQRLAHTLLLSAVAPGVPALKELTPARLASLNHGSIVSPLPGNEASLALSKVNQWKGRVPEIHTTGPDRQPVVSVVLSDVDYQSILDNAKAEDNPGRRREMLQTLFRELLGRELGQAEIDGTHRVQVQWRGTHRRVDLLFGNVRNTQEMPGDRFRAAPGTWKLVVDLPFDEPGHSVEEDIRRIEDLTAGGMQERTMIWLPRFLTKGTQLQLQKLVVLDWLLTGHGDRWRQYSDHLSDADRTQAKVILEGQHATLRKELSTAITQAYGALPASSSLVQTDGTDTVLWSLDIQAQAPTSLGGPTLAQAFDQIVAAAWDQTYPEHPRFAPDGGVFRASDLKNLLAHVERAMAHPDHRVEIEAQFATLRMLSEGLRIGKTSETHFVFGPGFFTDWNNTITRGMGRSGLGADDTVTVGQVKDIIRGTDLGEGLEEQMVDTVVIAWTLLDQRAWYHYQAPTPQPAPGKTDRAMELRPQEMPNDDEWDAAVRRAGAIFGLTTTAYKSAGNVTALAHEVHEKAAQLNQPAQQLLQAVGAANEHRALAETPRLTAAREGGTLVESLRTLGGLPLLRHLAGTELRTGERELGRSLITAQAVAGHLRATAWDRLQPLAQAAGDGSDRGREAQRILQSFDEALADQEFARPLEAALKKLESDAWAWVSKRIDPPVPPKPAVPGKKSGRRRVTVTSGGVDFSDLQGEITENLQDGAAVEITWREL</sequence>
<dbReference type="InterPro" id="IPR058747">
    <property type="entry name" value="PglY_C"/>
</dbReference>
<accession>A0A1I7MJ11</accession>
<dbReference type="RefSeq" id="WP_091695611.1">
    <property type="nucleotide sequence ID" value="NZ_FPCG01000003.1"/>
</dbReference>
<dbReference type="Pfam" id="PF26382">
    <property type="entry name" value="BREX_PglY_6th"/>
    <property type="match status" value="1"/>
</dbReference>
<protein>
    <recommendedName>
        <fullName evidence="5">Phage resistance protein</fullName>
    </recommendedName>
</protein>
<feature type="domain" description="ATPase PglY 5th" evidence="1">
    <location>
        <begin position="866"/>
        <end position="970"/>
    </location>
</feature>
<evidence type="ECO:0000313" key="4">
    <source>
        <dbReference type="Proteomes" id="UP000198881"/>
    </source>
</evidence>
<name>A0A1I7MJ11_9MICC</name>
<keyword evidence="4" id="KW-1185">Reference proteome</keyword>
<dbReference type="STRING" id="574650.SAMN04487966_10388"/>
<dbReference type="AlphaFoldDB" id="A0A1I7MJ11"/>
<evidence type="ECO:0000259" key="1">
    <source>
        <dbReference type="Pfam" id="PF26381"/>
    </source>
</evidence>
<evidence type="ECO:0008006" key="5">
    <source>
        <dbReference type="Google" id="ProtNLM"/>
    </source>
</evidence>
<gene>
    <name evidence="3" type="ORF">SAMN04487966_10388</name>
</gene>
<organism evidence="3 4">
    <name type="scientific">Micrococcus terreus</name>
    <dbReference type="NCBI Taxonomy" id="574650"/>
    <lineage>
        <taxon>Bacteria</taxon>
        <taxon>Bacillati</taxon>
        <taxon>Actinomycetota</taxon>
        <taxon>Actinomycetes</taxon>
        <taxon>Micrococcales</taxon>
        <taxon>Micrococcaceae</taxon>
        <taxon>Micrococcus</taxon>
    </lineage>
</organism>
<reference evidence="3 4" key="1">
    <citation type="submission" date="2016-10" db="EMBL/GenBank/DDBJ databases">
        <authorList>
            <person name="de Groot N.N."/>
        </authorList>
    </citation>
    <scope>NUCLEOTIDE SEQUENCE [LARGE SCALE GENOMIC DNA]</scope>
    <source>
        <strain evidence="3 4">CGMCC 1.7054</strain>
    </source>
</reference>
<dbReference type="EMBL" id="FPCG01000003">
    <property type="protein sequence ID" value="SFV21876.1"/>
    <property type="molecule type" value="Genomic_DNA"/>
</dbReference>
<dbReference type="Proteomes" id="UP000198881">
    <property type="component" value="Unassembled WGS sequence"/>
</dbReference>
<feature type="domain" description="ATPase PglY C-terminal" evidence="2">
    <location>
        <begin position="1014"/>
        <end position="1188"/>
    </location>
</feature>
<dbReference type="OrthoDB" id="3201900at2"/>
<evidence type="ECO:0000259" key="2">
    <source>
        <dbReference type="Pfam" id="PF26382"/>
    </source>
</evidence>
<dbReference type="Pfam" id="PF26381">
    <property type="entry name" value="BREX_PglY_5th"/>
    <property type="match status" value="1"/>
</dbReference>
<dbReference type="InterPro" id="IPR058748">
    <property type="entry name" value="PglY_5th"/>
</dbReference>
<evidence type="ECO:0000313" key="3">
    <source>
        <dbReference type="EMBL" id="SFV21876.1"/>
    </source>
</evidence>
<proteinExistence type="predicted"/>